<dbReference type="HOGENOM" id="CLU_000445_89_2_9"/>
<evidence type="ECO:0000256" key="15">
    <source>
        <dbReference type="SAM" id="Phobius"/>
    </source>
</evidence>
<name>E4RP24_HALHG</name>
<dbReference type="AlphaFoldDB" id="E4RP24"/>
<dbReference type="GO" id="GO:0000155">
    <property type="term" value="F:phosphorelay sensor kinase activity"/>
    <property type="evidence" value="ECO:0007669"/>
    <property type="project" value="InterPro"/>
</dbReference>
<keyword evidence="10" id="KW-0067">ATP-binding</keyword>
<keyword evidence="8" id="KW-0547">Nucleotide-binding</keyword>
<evidence type="ECO:0000256" key="10">
    <source>
        <dbReference type="ARBA" id="ARBA00022840"/>
    </source>
</evidence>
<keyword evidence="12" id="KW-0902">Two-component regulatory system</keyword>
<evidence type="ECO:0000256" key="9">
    <source>
        <dbReference type="ARBA" id="ARBA00022777"/>
    </source>
</evidence>
<dbReference type="Pfam" id="PF02518">
    <property type="entry name" value="HATPase_c"/>
    <property type="match status" value="1"/>
</dbReference>
<dbReference type="CDD" id="cd06225">
    <property type="entry name" value="HAMP"/>
    <property type="match status" value="1"/>
</dbReference>
<dbReference type="InterPro" id="IPR003594">
    <property type="entry name" value="HATPase_dom"/>
</dbReference>
<feature type="coiled-coil region" evidence="14">
    <location>
        <begin position="228"/>
        <end position="255"/>
    </location>
</feature>
<evidence type="ECO:0000256" key="2">
    <source>
        <dbReference type="ARBA" id="ARBA00004651"/>
    </source>
</evidence>
<dbReference type="FunFam" id="3.30.565.10:FF:000006">
    <property type="entry name" value="Sensor histidine kinase WalK"/>
    <property type="match status" value="1"/>
</dbReference>
<dbReference type="STRING" id="656519.Halsa_0374"/>
<dbReference type="EMBL" id="CP002304">
    <property type="protein sequence ID" value="ADQ13849.1"/>
    <property type="molecule type" value="Genomic_DNA"/>
</dbReference>
<gene>
    <name evidence="18" type="ordered locus">Halsa_0374</name>
</gene>
<dbReference type="Pfam" id="PF00672">
    <property type="entry name" value="HAMP"/>
    <property type="match status" value="1"/>
</dbReference>
<dbReference type="CDD" id="cd00075">
    <property type="entry name" value="HATPase"/>
    <property type="match status" value="1"/>
</dbReference>
<keyword evidence="4" id="KW-1003">Cell membrane</keyword>
<accession>E4RP24</accession>
<feature type="domain" description="HAMP" evidence="17">
    <location>
        <begin position="191"/>
        <end position="243"/>
    </location>
</feature>
<dbReference type="PANTHER" id="PTHR45528:SF1">
    <property type="entry name" value="SENSOR HISTIDINE KINASE CPXA"/>
    <property type="match status" value="1"/>
</dbReference>
<organism evidence="18 19">
    <name type="scientific">Halanaerobium hydrogeniformans</name>
    <name type="common">Halanaerobium sp. (strain sapolanicus)</name>
    <dbReference type="NCBI Taxonomy" id="656519"/>
    <lineage>
        <taxon>Bacteria</taxon>
        <taxon>Bacillati</taxon>
        <taxon>Bacillota</taxon>
        <taxon>Clostridia</taxon>
        <taxon>Halanaerobiales</taxon>
        <taxon>Halanaerobiaceae</taxon>
        <taxon>Halanaerobium</taxon>
    </lineage>
</organism>
<comment type="catalytic activity">
    <reaction evidence="1">
        <text>ATP + protein L-histidine = ADP + protein N-phospho-L-histidine.</text>
        <dbReference type="EC" id="2.7.13.3"/>
    </reaction>
</comment>
<evidence type="ECO:0000256" key="6">
    <source>
        <dbReference type="ARBA" id="ARBA00022679"/>
    </source>
</evidence>
<dbReference type="InterPro" id="IPR003660">
    <property type="entry name" value="HAMP_dom"/>
</dbReference>
<dbReference type="InterPro" id="IPR003661">
    <property type="entry name" value="HisK_dim/P_dom"/>
</dbReference>
<keyword evidence="19" id="KW-1185">Reference proteome</keyword>
<evidence type="ECO:0000256" key="12">
    <source>
        <dbReference type="ARBA" id="ARBA00023012"/>
    </source>
</evidence>
<sequence>MIRNWKSNSLFSKLLFRFIVLGLILIAVFGFIMIYYLEDFFFSSKENEVLSNLNEIKEDLEEPLLTENEAEINQILSLTARMNRGQIWLSDRAGNILYSYPSREDEQVNFDGFANIFDNKMLSSRVEPEGFDNPMVLNAISMEAGDEQYGLLFFSSVDGITSTINQVKQIMFYLAVFSAFLALLIAYLWSKSIAKPLKNITTAAEEISRGNFTELPVEQNTAELKNLAVSINNMSRKLKKNLNNLREEKNKLNHILSGMDEGVLALNKEREIILINDAFKKLFSIKVEGSNELLVQYRTESVNINEDNLENILYNQEIIDFIESTIVEQESKIMELKLQQPEEKYLLIHSTAIFRGDEFWGVVLIFQDISERWRFEKLQNDFVANVSHELKTPLSSIRGAAEVVFDGAVSSEKAKNKYLNMIIKEANRLEKMVNNILSLSELKSDSLNKTEVEFSDFVYNLSENYREVNNIKQNFEYQIEKDIKLKLDSDKIKRVIINLLDNAVKYSPAEGEIKLKLKDLGSQVKFAIEDQGPGIPDAESKNIWERFYKINKKNYNNKKSGSGLGLAISKDIIELHDGEIYHKNTAEGSEFVFLLAKNERE</sequence>
<feature type="transmembrane region" description="Helical" evidence="15">
    <location>
        <begin position="170"/>
        <end position="189"/>
    </location>
</feature>
<dbReference type="PRINTS" id="PR00344">
    <property type="entry name" value="BCTRLSENSOR"/>
</dbReference>
<dbReference type="InterPro" id="IPR050398">
    <property type="entry name" value="HssS/ArlS-like"/>
</dbReference>
<dbReference type="SUPFAM" id="SSF47384">
    <property type="entry name" value="Homodimeric domain of signal transducing histidine kinase"/>
    <property type="match status" value="1"/>
</dbReference>
<dbReference type="InterPro" id="IPR036890">
    <property type="entry name" value="HATPase_C_sf"/>
</dbReference>
<dbReference type="FunFam" id="1.10.287.130:FF:000001">
    <property type="entry name" value="Two-component sensor histidine kinase"/>
    <property type="match status" value="1"/>
</dbReference>
<dbReference type="InterPro" id="IPR005467">
    <property type="entry name" value="His_kinase_dom"/>
</dbReference>
<evidence type="ECO:0000313" key="18">
    <source>
        <dbReference type="EMBL" id="ADQ13849.1"/>
    </source>
</evidence>
<dbReference type="EC" id="2.7.13.3" evidence="3"/>
<keyword evidence="7 15" id="KW-0812">Transmembrane</keyword>
<dbReference type="Gene3D" id="1.10.287.130">
    <property type="match status" value="1"/>
</dbReference>
<keyword evidence="6" id="KW-0808">Transferase</keyword>
<dbReference type="Pfam" id="PF00512">
    <property type="entry name" value="HisKA"/>
    <property type="match status" value="1"/>
</dbReference>
<evidence type="ECO:0000256" key="1">
    <source>
        <dbReference type="ARBA" id="ARBA00000085"/>
    </source>
</evidence>
<dbReference type="InterPro" id="IPR036097">
    <property type="entry name" value="HisK_dim/P_sf"/>
</dbReference>
<keyword evidence="14" id="KW-0175">Coiled coil</keyword>
<dbReference type="PROSITE" id="PS50885">
    <property type="entry name" value="HAMP"/>
    <property type="match status" value="1"/>
</dbReference>
<dbReference type="Proteomes" id="UP000007434">
    <property type="component" value="Chromosome"/>
</dbReference>
<evidence type="ECO:0000256" key="11">
    <source>
        <dbReference type="ARBA" id="ARBA00022989"/>
    </source>
</evidence>
<evidence type="ECO:0000259" key="17">
    <source>
        <dbReference type="PROSITE" id="PS50885"/>
    </source>
</evidence>
<protein>
    <recommendedName>
        <fullName evidence="3">histidine kinase</fullName>
        <ecNumber evidence="3">2.7.13.3</ecNumber>
    </recommendedName>
</protein>
<dbReference type="eggNOG" id="COG5002">
    <property type="taxonomic scope" value="Bacteria"/>
</dbReference>
<dbReference type="RefSeq" id="WP_013404955.1">
    <property type="nucleotide sequence ID" value="NC_014654.1"/>
</dbReference>
<dbReference type="Gene3D" id="3.30.450.20">
    <property type="entry name" value="PAS domain"/>
    <property type="match status" value="1"/>
</dbReference>
<keyword evidence="9 18" id="KW-0418">Kinase</keyword>
<evidence type="ECO:0000256" key="14">
    <source>
        <dbReference type="SAM" id="Coils"/>
    </source>
</evidence>
<dbReference type="SUPFAM" id="SSF55874">
    <property type="entry name" value="ATPase domain of HSP90 chaperone/DNA topoisomerase II/histidine kinase"/>
    <property type="match status" value="1"/>
</dbReference>
<comment type="subcellular location">
    <subcellularLocation>
        <location evidence="2">Cell membrane</location>
        <topology evidence="2">Multi-pass membrane protein</topology>
    </subcellularLocation>
</comment>
<feature type="domain" description="Histidine kinase" evidence="16">
    <location>
        <begin position="385"/>
        <end position="599"/>
    </location>
</feature>
<reference evidence="18 19" key="2">
    <citation type="journal article" date="2011" name="J. Bacteriol.">
        <title>Complete Genome Sequence of the Haloalkaliphilic, Hydrogen Producing Halanaerobium hydrogenoformans.</title>
        <authorList>
            <person name="Brown S.D."/>
            <person name="Begemann M.B."/>
            <person name="Mormile M.R."/>
            <person name="Wall J.D."/>
            <person name="Han C.S."/>
            <person name="Goodwin L.A."/>
            <person name="Pitluck S."/>
            <person name="Land M.L."/>
            <person name="Hauser L.J."/>
            <person name="Elias D.A."/>
        </authorList>
    </citation>
    <scope>NUCLEOTIDE SEQUENCE [LARGE SCALE GENOMIC DNA]</scope>
    <source>
        <strain evidence="19">sapolanicus</strain>
    </source>
</reference>
<dbReference type="SUPFAM" id="SSF55785">
    <property type="entry name" value="PYP-like sensor domain (PAS domain)"/>
    <property type="match status" value="1"/>
</dbReference>
<evidence type="ECO:0000259" key="16">
    <source>
        <dbReference type="PROSITE" id="PS50109"/>
    </source>
</evidence>
<dbReference type="PANTHER" id="PTHR45528">
    <property type="entry name" value="SENSOR HISTIDINE KINASE CPXA"/>
    <property type="match status" value="1"/>
</dbReference>
<evidence type="ECO:0000256" key="13">
    <source>
        <dbReference type="ARBA" id="ARBA00023136"/>
    </source>
</evidence>
<evidence type="ECO:0000256" key="8">
    <source>
        <dbReference type="ARBA" id="ARBA00022741"/>
    </source>
</evidence>
<dbReference type="Gene3D" id="3.30.565.10">
    <property type="entry name" value="Histidine kinase-like ATPase, C-terminal domain"/>
    <property type="match status" value="1"/>
</dbReference>
<dbReference type="GO" id="GO:0005524">
    <property type="term" value="F:ATP binding"/>
    <property type="evidence" value="ECO:0007669"/>
    <property type="project" value="UniProtKB-KW"/>
</dbReference>
<dbReference type="PROSITE" id="PS50109">
    <property type="entry name" value="HIS_KIN"/>
    <property type="match status" value="1"/>
</dbReference>
<dbReference type="SMART" id="SM00388">
    <property type="entry name" value="HisKA"/>
    <property type="match status" value="1"/>
</dbReference>
<proteinExistence type="predicted"/>
<reference evidence="18 19" key="1">
    <citation type="submission" date="2010-11" db="EMBL/GenBank/DDBJ databases">
        <title>Complete sequence of Halanaerobium sp. sapolanicus.</title>
        <authorList>
            <consortium name="US DOE Joint Genome Institute"/>
            <person name="Lucas S."/>
            <person name="Copeland A."/>
            <person name="Lapidus A."/>
            <person name="Cheng J.-F."/>
            <person name="Bruce D."/>
            <person name="Goodwin L."/>
            <person name="Pitluck S."/>
            <person name="Davenport K."/>
            <person name="Detter J.C."/>
            <person name="Han C."/>
            <person name="Tapia R."/>
            <person name="Land M."/>
            <person name="Hauser L."/>
            <person name="Jeffries C."/>
            <person name="Kyrpides N."/>
            <person name="Ivanova N."/>
            <person name="Mikhailova N."/>
            <person name="Begemann M.B."/>
            <person name="Mormile M.R."/>
            <person name="Wall J.D."/>
            <person name="Elias D.A."/>
            <person name="Woyke T."/>
        </authorList>
    </citation>
    <scope>NUCLEOTIDE SEQUENCE [LARGE SCALE GENOMIC DNA]</scope>
    <source>
        <strain evidence="19">sapolanicus</strain>
    </source>
</reference>
<evidence type="ECO:0000313" key="19">
    <source>
        <dbReference type="Proteomes" id="UP000007434"/>
    </source>
</evidence>
<evidence type="ECO:0000256" key="7">
    <source>
        <dbReference type="ARBA" id="ARBA00022692"/>
    </source>
</evidence>
<evidence type="ECO:0000256" key="5">
    <source>
        <dbReference type="ARBA" id="ARBA00022553"/>
    </source>
</evidence>
<keyword evidence="13 15" id="KW-0472">Membrane</keyword>
<dbReference type="CDD" id="cd00082">
    <property type="entry name" value="HisKA"/>
    <property type="match status" value="1"/>
</dbReference>
<evidence type="ECO:0000256" key="3">
    <source>
        <dbReference type="ARBA" id="ARBA00012438"/>
    </source>
</evidence>
<feature type="transmembrane region" description="Helical" evidence="15">
    <location>
        <begin position="14"/>
        <end position="37"/>
    </location>
</feature>
<dbReference type="SMART" id="SM00304">
    <property type="entry name" value="HAMP"/>
    <property type="match status" value="1"/>
</dbReference>
<dbReference type="GO" id="GO:0005886">
    <property type="term" value="C:plasma membrane"/>
    <property type="evidence" value="ECO:0007669"/>
    <property type="project" value="UniProtKB-SubCell"/>
</dbReference>
<dbReference type="KEGG" id="has:Halsa_0374"/>
<dbReference type="Gene3D" id="6.10.340.10">
    <property type="match status" value="1"/>
</dbReference>
<keyword evidence="5" id="KW-0597">Phosphoprotein</keyword>
<dbReference type="InterPro" id="IPR035965">
    <property type="entry name" value="PAS-like_dom_sf"/>
</dbReference>
<dbReference type="SMART" id="SM00387">
    <property type="entry name" value="HATPase_c"/>
    <property type="match status" value="1"/>
</dbReference>
<keyword evidence="11 15" id="KW-1133">Transmembrane helix</keyword>
<dbReference type="InterPro" id="IPR004358">
    <property type="entry name" value="Sig_transdc_His_kin-like_C"/>
</dbReference>
<dbReference type="SUPFAM" id="SSF158472">
    <property type="entry name" value="HAMP domain-like"/>
    <property type="match status" value="1"/>
</dbReference>
<evidence type="ECO:0000256" key="4">
    <source>
        <dbReference type="ARBA" id="ARBA00022475"/>
    </source>
</evidence>